<dbReference type="InterPro" id="IPR014776">
    <property type="entry name" value="4pyrrole_Mease_sub2"/>
</dbReference>
<evidence type="ECO:0000256" key="1">
    <source>
        <dbReference type="ARBA" id="ARBA00004953"/>
    </source>
</evidence>
<feature type="domain" description="Tetrapyrrole methylase" evidence="6">
    <location>
        <begin position="13"/>
        <end position="219"/>
    </location>
</feature>
<dbReference type="UniPathway" id="UPA00148"/>
<dbReference type="InterPro" id="IPR035996">
    <property type="entry name" value="4pyrrol_Methylase_sf"/>
</dbReference>
<accession>A0A4U8Z109</accession>
<dbReference type="InterPro" id="IPR014777">
    <property type="entry name" value="4pyrrole_Mease_sub1"/>
</dbReference>
<dbReference type="Gene3D" id="3.40.1010.10">
    <property type="entry name" value="Cobalt-precorrin-4 Transmethylase, Domain 1"/>
    <property type="match status" value="1"/>
</dbReference>
<keyword evidence="2" id="KW-0169">Cobalamin biosynthesis</keyword>
<evidence type="ECO:0000256" key="2">
    <source>
        <dbReference type="ARBA" id="ARBA00022573"/>
    </source>
</evidence>
<dbReference type="CDD" id="cd11646">
    <property type="entry name" value="Precorrin_3B_C17_MT"/>
    <property type="match status" value="1"/>
</dbReference>
<dbReference type="GO" id="GO:0032259">
    <property type="term" value="P:methylation"/>
    <property type="evidence" value="ECO:0007669"/>
    <property type="project" value="UniProtKB-KW"/>
</dbReference>
<dbReference type="EMBL" id="LR536450">
    <property type="protein sequence ID" value="VFU08970.1"/>
    <property type="molecule type" value="Genomic_DNA"/>
</dbReference>
<keyword evidence="3 7" id="KW-0489">Methyltransferase</keyword>
<dbReference type="EC" id="2.1.1.131" evidence="7"/>
<dbReference type="RefSeq" id="WP_134489131.1">
    <property type="nucleotide sequence ID" value="NZ_CP139089.1"/>
</dbReference>
<dbReference type="InterPro" id="IPR006363">
    <property type="entry name" value="Cbl_synth_CobJ/CibH_dom"/>
</dbReference>
<organism evidence="7 8">
    <name type="scientific">Methylocella tundrae</name>
    <dbReference type="NCBI Taxonomy" id="227605"/>
    <lineage>
        <taxon>Bacteria</taxon>
        <taxon>Pseudomonadati</taxon>
        <taxon>Pseudomonadota</taxon>
        <taxon>Alphaproteobacteria</taxon>
        <taxon>Hyphomicrobiales</taxon>
        <taxon>Beijerinckiaceae</taxon>
        <taxon>Methylocella</taxon>
    </lineage>
</organism>
<comment type="pathway">
    <text evidence="1">Cofactor biosynthesis; adenosylcobalamin biosynthesis.</text>
</comment>
<evidence type="ECO:0000313" key="7">
    <source>
        <dbReference type="EMBL" id="VFU08970.1"/>
    </source>
</evidence>
<keyword evidence="4 7" id="KW-0808">Transferase</keyword>
<dbReference type="GO" id="GO:0030789">
    <property type="term" value="F:precorrin-3B C17-methyltransferase activity"/>
    <property type="evidence" value="ECO:0007669"/>
    <property type="project" value="UniProtKB-EC"/>
</dbReference>
<name>A0A4U8Z109_METTU</name>
<dbReference type="NCBIfam" id="TIGR01466">
    <property type="entry name" value="cobJ_cbiH"/>
    <property type="match status" value="1"/>
</dbReference>
<evidence type="ECO:0000259" key="6">
    <source>
        <dbReference type="Pfam" id="PF00590"/>
    </source>
</evidence>
<dbReference type="Pfam" id="PF00590">
    <property type="entry name" value="TP_methylase"/>
    <property type="match status" value="1"/>
</dbReference>
<proteinExistence type="predicted"/>
<dbReference type="Proteomes" id="UP000294360">
    <property type="component" value="Chromosome"/>
</dbReference>
<reference evidence="7 8" key="1">
    <citation type="submission" date="2019-03" db="EMBL/GenBank/DDBJ databases">
        <authorList>
            <person name="Kox A.R. M."/>
        </authorList>
    </citation>
    <scope>NUCLEOTIDE SEQUENCE [LARGE SCALE GENOMIC DNA]</scope>
    <source>
        <strain evidence="7">MTUNDRAET4 annotated genome</strain>
    </source>
</reference>
<dbReference type="InterPro" id="IPR051810">
    <property type="entry name" value="Precorrin_MeTrfase"/>
</dbReference>
<dbReference type="OrthoDB" id="9772960at2"/>
<dbReference type="AlphaFoldDB" id="A0A4U8Z109"/>
<dbReference type="Gene3D" id="3.30.950.10">
    <property type="entry name" value="Methyltransferase, Cobalt-precorrin-4 Transmethylase, Domain 2"/>
    <property type="match status" value="1"/>
</dbReference>
<evidence type="ECO:0000313" key="8">
    <source>
        <dbReference type="Proteomes" id="UP000294360"/>
    </source>
</evidence>
<sequence length="259" mass="27415">MSAANSAPGSLRVVGLGPGLAEWITPEASKILAEATDLVGYAPYVERCPQRAGQVRHGSDNRVELDRARAALRLAQEGRHVAVVSGGDPGVFAMAAAVFEAIDHGEPAWREIDVAVSPGISAMQAAAARLGAPLGHDFCAISLSDNLKPWALVEKRLIAAAQGDFVMAFYNPASRTRRDQIRAAFALLRQHKAERTPVMFAKSIGRADERLIVTTLADAEPGLADMATLVIIGSSETKVIVRGAGEPFVYTPRSAGRAP</sequence>
<dbReference type="KEGG" id="mtun:MTUNDRAET4_2077"/>
<dbReference type="PANTHER" id="PTHR47036">
    <property type="entry name" value="COBALT-FACTOR III C(17)-METHYLTRANSFERASE-RELATED"/>
    <property type="match status" value="1"/>
</dbReference>
<protein>
    <submittedName>
        <fullName evidence="7">Precorrin-3B C(17)-methyltransferase</fullName>
        <ecNumber evidence="7">2.1.1.131</ecNumber>
    </submittedName>
</protein>
<dbReference type="InterPro" id="IPR000878">
    <property type="entry name" value="4pyrrol_Mease"/>
</dbReference>
<dbReference type="PANTHER" id="PTHR47036:SF1">
    <property type="entry name" value="COBALT-FACTOR III C(17)-METHYLTRANSFERASE-RELATED"/>
    <property type="match status" value="1"/>
</dbReference>
<gene>
    <name evidence="7" type="primary">cobJ</name>
    <name evidence="7" type="ORF">MTUNDRAET4_2077</name>
</gene>
<dbReference type="GO" id="GO:0009236">
    <property type="term" value="P:cobalamin biosynthetic process"/>
    <property type="evidence" value="ECO:0007669"/>
    <property type="project" value="UniProtKB-UniPathway"/>
</dbReference>
<evidence type="ECO:0000256" key="3">
    <source>
        <dbReference type="ARBA" id="ARBA00022603"/>
    </source>
</evidence>
<evidence type="ECO:0000256" key="4">
    <source>
        <dbReference type="ARBA" id="ARBA00022679"/>
    </source>
</evidence>
<evidence type="ECO:0000256" key="5">
    <source>
        <dbReference type="ARBA" id="ARBA00022691"/>
    </source>
</evidence>
<keyword evidence="5" id="KW-0949">S-adenosyl-L-methionine</keyword>
<dbReference type="SUPFAM" id="SSF53790">
    <property type="entry name" value="Tetrapyrrole methylase"/>
    <property type="match status" value="1"/>
</dbReference>